<evidence type="ECO:0000256" key="2">
    <source>
        <dbReference type="ARBA" id="ARBA00022649"/>
    </source>
</evidence>
<dbReference type="Gene3D" id="3.30.460.10">
    <property type="entry name" value="Beta Polymerase, domain 2"/>
    <property type="match status" value="1"/>
</dbReference>
<dbReference type="GO" id="GO:0016779">
    <property type="term" value="F:nucleotidyltransferase activity"/>
    <property type="evidence" value="ECO:0007669"/>
    <property type="project" value="UniProtKB-KW"/>
</dbReference>
<keyword evidence="8" id="KW-0460">Magnesium</keyword>
<dbReference type="SUPFAM" id="SSF81301">
    <property type="entry name" value="Nucleotidyltransferase"/>
    <property type="match status" value="1"/>
</dbReference>
<dbReference type="Pfam" id="PF01909">
    <property type="entry name" value="NTP_transf_2"/>
    <property type="match status" value="1"/>
</dbReference>
<evidence type="ECO:0000313" key="11">
    <source>
        <dbReference type="EMBL" id="ASG21184.1"/>
    </source>
</evidence>
<keyword evidence="4" id="KW-0548">Nucleotidyltransferase</keyword>
<dbReference type="GO" id="GO:0005524">
    <property type="term" value="F:ATP binding"/>
    <property type="evidence" value="ECO:0007669"/>
    <property type="project" value="UniProtKB-KW"/>
</dbReference>
<sequence>MNRAHAIDLLRQHEPEFRRAGIGALFLFGSVARDEATEASDVDVFFDLDRPQGFTLFSLATVQERLQDILGAKVDVMTRDGIHSRRRGGDGSRRTPRGCFEIDLYRR</sequence>
<evidence type="ECO:0000256" key="4">
    <source>
        <dbReference type="ARBA" id="ARBA00022695"/>
    </source>
</evidence>
<dbReference type="InterPro" id="IPR052038">
    <property type="entry name" value="Type-VII_TA_antitoxin"/>
</dbReference>
<dbReference type="AlphaFoldDB" id="A0A248JSG6"/>
<evidence type="ECO:0000259" key="10">
    <source>
        <dbReference type="Pfam" id="PF01909"/>
    </source>
</evidence>
<feature type="domain" description="Polymerase nucleotidyl transferase" evidence="10">
    <location>
        <begin position="11"/>
        <end position="84"/>
    </location>
</feature>
<dbReference type="EMBL" id="CP022110">
    <property type="protein sequence ID" value="ASG21184.1"/>
    <property type="molecule type" value="Genomic_DNA"/>
</dbReference>
<accession>A0A248JSG6</accession>
<evidence type="ECO:0000313" key="12">
    <source>
        <dbReference type="Proteomes" id="UP000197153"/>
    </source>
</evidence>
<dbReference type="RefSeq" id="WP_088871919.1">
    <property type="nucleotide sequence ID" value="NZ_CP022110.1"/>
</dbReference>
<dbReference type="GO" id="GO:0046872">
    <property type="term" value="F:metal ion binding"/>
    <property type="evidence" value="ECO:0007669"/>
    <property type="project" value="UniProtKB-KW"/>
</dbReference>
<dbReference type="InterPro" id="IPR043519">
    <property type="entry name" value="NT_sf"/>
</dbReference>
<dbReference type="Proteomes" id="UP000197153">
    <property type="component" value="Chromosome 1"/>
</dbReference>
<comment type="cofactor">
    <cofactor evidence="1">
        <name>Mg(2+)</name>
        <dbReference type="ChEBI" id="CHEBI:18420"/>
    </cofactor>
</comment>
<evidence type="ECO:0000256" key="1">
    <source>
        <dbReference type="ARBA" id="ARBA00001946"/>
    </source>
</evidence>
<comment type="similarity">
    <text evidence="9">Belongs to the MntA antitoxin family.</text>
</comment>
<keyword evidence="7" id="KW-0067">ATP-binding</keyword>
<dbReference type="PANTHER" id="PTHR33571">
    <property type="entry name" value="SSL8005 PROTEIN"/>
    <property type="match status" value="1"/>
</dbReference>
<protein>
    <submittedName>
        <fullName evidence="11">DNA polymerase III subunit beta</fullName>
    </submittedName>
</protein>
<keyword evidence="12" id="KW-1185">Reference proteome</keyword>
<keyword evidence="2" id="KW-1277">Toxin-antitoxin system</keyword>
<organism evidence="11 12">
    <name type="scientific">Nitrospirillum viridazoti CBAmc</name>
    <dbReference type="NCBI Taxonomy" id="1441467"/>
    <lineage>
        <taxon>Bacteria</taxon>
        <taxon>Pseudomonadati</taxon>
        <taxon>Pseudomonadota</taxon>
        <taxon>Alphaproteobacteria</taxon>
        <taxon>Rhodospirillales</taxon>
        <taxon>Azospirillaceae</taxon>
        <taxon>Nitrospirillum</taxon>
        <taxon>Nitrospirillum viridazoti</taxon>
    </lineage>
</organism>
<evidence type="ECO:0000256" key="6">
    <source>
        <dbReference type="ARBA" id="ARBA00022741"/>
    </source>
</evidence>
<evidence type="ECO:0000256" key="7">
    <source>
        <dbReference type="ARBA" id="ARBA00022840"/>
    </source>
</evidence>
<dbReference type="PANTHER" id="PTHR33571:SF14">
    <property type="entry name" value="PROTEIN ADENYLYLTRANSFERASE MJ0435-RELATED"/>
    <property type="match status" value="1"/>
</dbReference>
<evidence type="ECO:0000256" key="3">
    <source>
        <dbReference type="ARBA" id="ARBA00022679"/>
    </source>
</evidence>
<evidence type="ECO:0000256" key="8">
    <source>
        <dbReference type="ARBA" id="ARBA00022842"/>
    </source>
</evidence>
<keyword evidence="6" id="KW-0547">Nucleotide-binding</keyword>
<evidence type="ECO:0000256" key="9">
    <source>
        <dbReference type="ARBA" id="ARBA00038276"/>
    </source>
</evidence>
<proteinExistence type="inferred from homology"/>
<name>A0A248JSG6_9PROT</name>
<reference evidence="11 12" key="1">
    <citation type="submission" date="2017-06" db="EMBL/GenBank/DDBJ databases">
        <title>Complete genome sequence of Nitrospirillum amazonense strain CBAmC, an endophytic nitrogen-fixing and plant growth-promoting bacterium, isolated from sugarcane.</title>
        <authorList>
            <person name="Schwab S."/>
            <person name="dos Santos Teixeira K.R."/>
            <person name="Simoes Araujo J.L."/>
            <person name="Soares Vidal M."/>
            <person name="Borges de Freitas H.R."/>
            <person name="Rivello Crivelaro A.L."/>
            <person name="Bueno de Camargo Nunes A."/>
            <person name="dos Santos C.M."/>
            <person name="Palmeira da Silva Rosa D."/>
            <person name="da Silva Padilha D."/>
            <person name="da Silva E."/>
            <person name="Araujo Terra L."/>
            <person name="Soares Mendes V."/>
            <person name="Farinelli L."/>
            <person name="Magalhaes Cruz L."/>
            <person name="Baldani J.I."/>
        </authorList>
    </citation>
    <scope>NUCLEOTIDE SEQUENCE [LARGE SCALE GENOMIC DNA]</scope>
    <source>
        <strain evidence="11 12">CBAmC</strain>
    </source>
</reference>
<dbReference type="CDD" id="cd05403">
    <property type="entry name" value="NT_KNTase_like"/>
    <property type="match status" value="1"/>
</dbReference>
<dbReference type="KEGG" id="nao:Y958_10390"/>
<gene>
    <name evidence="11" type="ORF">Y958_10390</name>
</gene>
<keyword evidence="5" id="KW-0479">Metal-binding</keyword>
<keyword evidence="3" id="KW-0808">Transferase</keyword>
<dbReference type="InterPro" id="IPR002934">
    <property type="entry name" value="Polymerase_NTP_transf_dom"/>
</dbReference>
<evidence type="ECO:0000256" key="5">
    <source>
        <dbReference type="ARBA" id="ARBA00022723"/>
    </source>
</evidence>